<proteinExistence type="predicted"/>
<organism evidence="2 3">
    <name type="scientific">Flavobacterium cellulosilyticum</name>
    <dbReference type="NCBI Taxonomy" id="2541731"/>
    <lineage>
        <taxon>Bacteria</taxon>
        <taxon>Pseudomonadati</taxon>
        <taxon>Bacteroidota</taxon>
        <taxon>Flavobacteriia</taxon>
        <taxon>Flavobacteriales</taxon>
        <taxon>Flavobacteriaceae</taxon>
        <taxon>Flavobacterium</taxon>
    </lineage>
</organism>
<comment type="caution">
    <text evidence="2">The sequence shown here is derived from an EMBL/GenBank/DDBJ whole genome shotgun (WGS) entry which is preliminary data.</text>
</comment>
<dbReference type="Pfam" id="PF12867">
    <property type="entry name" value="DinB_2"/>
    <property type="match status" value="1"/>
</dbReference>
<gene>
    <name evidence="2" type="ORF">E0F76_18220</name>
</gene>
<reference evidence="2 3" key="1">
    <citation type="submission" date="2019-03" db="EMBL/GenBank/DDBJ databases">
        <title>Flavobacterium AR-3-4 sp. nov. isolated from arctic soil.</title>
        <authorList>
            <person name="Chaudhary D.K."/>
        </authorList>
    </citation>
    <scope>NUCLEOTIDE SEQUENCE [LARGE SCALE GENOMIC DNA]</scope>
    <source>
        <strain evidence="2 3">AR-3-4</strain>
    </source>
</reference>
<accession>A0A4R5C5J6</accession>
<dbReference type="EMBL" id="SMFK01000021">
    <property type="protein sequence ID" value="TDD93919.1"/>
    <property type="molecule type" value="Genomic_DNA"/>
</dbReference>
<evidence type="ECO:0000259" key="1">
    <source>
        <dbReference type="Pfam" id="PF12867"/>
    </source>
</evidence>
<evidence type="ECO:0000313" key="2">
    <source>
        <dbReference type="EMBL" id="TDD93919.1"/>
    </source>
</evidence>
<dbReference type="OrthoDB" id="9793216at2"/>
<dbReference type="Proteomes" id="UP000295479">
    <property type="component" value="Unassembled WGS sequence"/>
</dbReference>
<protein>
    <submittedName>
        <fullName evidence="2">DinB family protein</fullName>
    </submittedName>
</protein>
<feature type="domain" description="DinB-like" evidence="1">
    <location>
        <begin position="32"/>
        <end position="166"/>
    </location>
</feature>
<keyword evidence="3" id="KW-1185">Reference proteome</keyword>
<dbReference type="InterPro" id="IPR024775">
    <property type="entry name" value="DinB-like"/>
</dbReference>
<dbReference type="RefSeq" id="WP_132009650.1">
    <property type="nucleotide sequence ID" value="NZ_SMFK01000021.1"/>
</dbReference>
<sequence>MKLSQLQKSEFSSFYTPYIGAVNDEDLIDALENGLSHLISFFSNIPFEKLEYRYAENKWTVKDILLHLIDAERIFTYRALRIGRGDQTALAGFDENDYVPNAMANSRSLESLTNEFIVVRNSTIVLFKNFTEEQLLNRGTASNNSISVRAIGFIISGHQNHHLNIIAERYL</sequence>
<dbReference type="SUPFAM" id="SSF109854">
    <property type="entry name" value="DinB/YfiT-like putative metalloenzymes"/>
    <property type="match status" value="1"/>
</dbReference>
<dbReference type="InterPro" id="IPR034660">
    <property type="entry name" value="DinB/YfiT-like"/>
</dbReference>
<dbReference type="Gene3D" id="1.20.120.450">
    <property type="entry name" value="dinb family like domain"/>
    <property type="match status" value="1"/>
</dbReference>
<dbReference type="AlphaFoldDB" id="A0A4R5C5J6"/>
<name>A0A4R5C5J6_9FLAO</name>
<evidence type="ECO:0000313" key="3">
    <source>
        <dbReference type="Proteomes" id="UP000295479"/>
    </source>
</evidence>